<organism evidence="1 2">
    <name type="scientific">Ceratodon purpureus</name>
    <name type="common">Fire moss</name>
    <name type="synonym">Dicranum purpureum</name>
    <dbReference type="NCBI Taxonomy" id="3225"/>
    <lineage>
        <taxon>Eukaryota</taxon>
        <taxon>Viridiplantae</taxon>
        <taxon>Streptophyta</taxon>
        <taxon>Embryophyta</taxon>
        <taxon>Bryophyta</taxon>
        <taxon>Bryophytina</taxon>
        <taxon>Bryopsida</taxon>
        <taxon>Dicranidae</taxon>
        <taxon>Pseudoditrichales</taxon>
        <taxon>Ditrichaceae</taxon>
        <taxon>Ceratodon</taxon>
    </lineage>
</organism>
<proteinExistence type="predicted"/>
<keyword evidence="2" id="KW-1185">Reference proteome</keyword>
<name>A0A8T0IW99_CERPU</name>
<evidence type="ECO:0008006" key="3">
    <source>
        <dbReference type="Google" id="ProtNLM"/>
    </source>
</evidence>
<reference evidence="1" key="1">
    <citation type="submission" date="2020-06" db="EMBL/GenBank/DDBJ databases">
        <title>WGS assembly of Ceratodon purpureus strain R40.</title>
        <authorList>
            <person name="Carey S.B."/>
            <person name="Jenkins J."/>
            <person name="Shu S."/>
            <person name="Lovell J.T."/>
            <person name="Sreedasyam A."/>
            <person name="Maumus F."/>
            <person name="Tiley G.P."/>
            <person name="Fernandez-Pozo N."/>
            <person name="Barry K."/>
            <person name="Chen C."/>
            <person name="Wang M."/>
            <person name="Lipzen A."/>
            <person name="Daum C."/>
            <person name="Saski C.A."/>
            <person name="Payton A.C."/>
            <person name="Mcbreen J.C."/>
            <person name="Conrad R.E."/>
            <person name="Kollar L.M."/>
            <person name="Olsson S."/>
            <person name="Huttunen S."/>
            <person name="Landis J.B."/>
            <person name="Wickett N.J."/>
            <person name="Johnson M.G."/>
            <person name="Rensing S.A."/>
            <person name="Grimwood J."/>
            <person name="Schmutz J."/>
            <person name="Mcdaniel S.F."/>
        </authorList>
    </citation>
    <scope>NUCLEOTIDE SEQUENCE</scope>
    <source>
        <strain evidence="1">R40</strain>
    </source>
</reference>
<comment type="caution">
    <text evidence="1">The sequence shown here is derived from an EMBL/GenBank/DDBJ whole genome shotgun (WGS) entry which is preliminary data.</text>
</comment>
<evidence type="ECO:0000313" key="2">
    <source>
        <dbReference type="Proteomes" id="UP000822688"/>
    </source>
</evidence>
<sequence>MRATPLHLLSSYCPPRSSLLVLVFLQPSSPAFDFIAPVQTHPAPLSEMSTSQQWRHAGLMVAVAMVVLFIGSADAWGCPSGFKNCDPYKPGCETCIKNDVNNCGDCKKQCKDLPYTTKKCADGKCVYSCKPGWADCDKNMNNGCETDTGKDATNCGACGKCCKQVPYAVTKCSGGKCQEPVCKAGWGNCDKNMWSNGCEKDLGKDTANCGSCYNKCKVTLKGGEATCSGGKCGQQCKKGTKFDKTKNCCVPVKAY</sequence>
<accession>A0A8T0IW99</accession>
<dbReference type="Proteomes" id="UP000822688">
    <property type="component" value="Chromosome 2"/>
</dbReference>
<dbReference type="AlphaFoldDB" id="A0A8T0IW99"/>
<gene>
    <name evidence="1" type="ORF">KC19_2G164300</name>
</gene>
<dbReference type="EMBL" id="CM026422">
    <property type="protein sequence ID" value="KAG0587435.1"/>
    <property type="molecule type" value="Genomic_DNA"/>
</dbReference>
<evidence type="ECO:0000313" key="1">
    <source>
        <dbReference type="EMBL" id="KAG0587435.1"/>
    </source>
</evidence>
<protein>
    <recommendedName>
        <fullName evidence="3">TNFR-Cys domain-containing protein</fullName>
    </recommendedName>
</protein>